<keyword evidence="4" id="KW-1185">Reference proteome</keyword>
<dbReference type="EMBL" id="QGMZ01000015">
    <property type="protein sequence ID" value="PWR74817.1"/>
    <property type="molecule type" value="Genomic_DNA"/>
</dbReference>
<accession>A0A2V2NEL1</accession>
<gene>
    <name evidence="3" type="ORF">DLD82_07935</name>
</gene>
<name>A0A2V2NEL1_9EURY</name>
<dbReference type="NCBIfam" id="TIGR01641">
    <property type="entry name" value="phageSPP1_gp7"/>
    <property type="match status" value="1"/>
</dbReference>
<comment type="caution">
    <text evidence="3">The sequence shown here is derived from an EMBL/GenBank/DDBJ whole genome shotgun (WGS) entry which is preliminary data.</text>
</comment>
<proteinExistence type="predicted"/>
<dbReference type="Proteomes" id="UP000245934">
    <property type="component" value="Unassembled WGS sequence"/>
</dbReference>
<sequence length="225" mass="25469">MAGHFENGVWIEDPPGYEKPDIYIDPNKAAIDALVKRNLDLIDGLEDDVKNKMLTILSDGLMKGQGIDEIIQNMESDGVALGYAAERIARTEIMYALNQGALNRYKNDGIEYVQWLAGPDDRCCPVCLGYHLQVFPINDAPDIPAHPSCRCTLGPHFAEYNGRADREREQFEEDVESGKAPYNSNKWSDEDIRKWKEAGSKYENAPDEPILIQKEKKKRRGEKIP</sequence>
<dbReference type="Pfam" id="PF04233">
    <property type="entry name" value="Phage_Mu_F"/>
    <property type="match status" value="1"/>
</dbReference>
<feature type="compositionally biased region" description="Basic residues" evidence="1">
    <location>
        <begin position="215"/>
        <end position="225"/>
    </location>
</feature>
<evidence type="ECO:0000313" key="3">
    <source>
        <dbReference type="EMBL" id="PWR74817.1"/>
    </source>
</evidence>
<reference evidence="3 4" key="1">
    <citation type="submission" date="2018-05" db="EMBL/GenBank/DDBJ databases">
        <title>Draft genome of Methanospirillum stamsii Pt1.</title>
        <authorList>
            <person name="Dueholm M.S."/>
            <person name="Nielsen P.H."/>
            <person name="Bakmann L.F."/>
            <person name="Otzen D.E."/>
        </authorList>
    </citation>
    <scope>NUCLEOTIDE SEQUENCE [LARGE SCALE GENOMIC DNA]</scope>
    <source>
        <strain evidence="3 4">Pt1</strain>
    </source>
</reference>
<dbReference type="RefSeq" id="WP_109940580.1">
    <property type="nucleotide sequence ID" value="NZ_CP176366.1"/>
</dbReference>
<evidence type="ECO:0000256" key="1">
    <source>
        <dbReference type="SAM" id="MobiDB-lite"/>
    </source>
</evidence>
<dbReference type="GeneID" id="97610572"/>
<evidence type="ECO:0000259" key="2">
    <source>
        <dbReference type="Pfam" id="PF04233"/>
    </source>
</evidence>
<dbReference type="OrthoDB" id="142780at2157"/>
<evidence type="ECO:0000313" key="4">
    <source>
        <dbReference type="Proteomes" id="UP000245934"/>
    </source>
</evidence>
<protein>
    <recommendedName>
        <fullName evidence="2">Phage head morphogenesis domain-containing protein</fullName>
    </recommendedName>
</protein>
<dbReference type="InterPro" id="IPR006528">
    <property type="entry name" value="Phage_head_morphogenesis_dom"/>
</dbReference>
<feature type="region of interest" description="Disordered" evidence="1">
    <location>
        <begin position="198"/>
        <end position="225"/>
    </location>
</feature>
<feature type="domain" description="Phage head morphogenesis" evidence="2">
    <location>
        <begin position="53"/>
        <end position="153"/>
    </location>
</feature>
<dbReference type="AlphaFoldDB" id="A0A2V2NEL1"/>
<organism evidence="3 4">
    <name type="scientific">Methanospirillum stamsii</name>
    <dbReference type="NCBI Taxonomy" id="1277351"/>
    <lineage>
        <taxon>Archaea</taxon>
        <taxon>Methanobacteriati</taxon>
        <taxon>Methanobacteriota</taxon>
        <taxon>Stenosarchaea group</taxon>
        <taxon>Methanomicrobia</taxon>
        <taxon>Methanomicrobiales</taxon>
        <taxon>Methanospirillaceae</taxon>
        <taxon>Methanospirillum</taxon>
    </lineage>
</organism>
<feature type="region of interest" description="Disordered" evidence="1">
    <location>
        <begin position="164"/>
        <end position="186"/>
    </location>
</feature>